<dbReference type="Proteomes" id="UP000887576">
    <property type="component" value="Unplaced"/>
</dbReference>
<dbReference type="WBParaSite" id="JU765_v2.g9400.t1">
    <property type="protein sequence ID" value="JU765_v2.g9400.t1"/>
    <property type="gene ID" value="JU765_v2.g9400"/>
</dbReference>
<accession>A0AC34RR06</accession>
<name>A0AC34RR06_9BILA</name>
<evidence type="ECO:0000313" key="2">
    <source>
        <dbReference type="WBParaSite" id="JU765_v2.g9400.t1"/>
    </source>
</evidence>
<protein>
    <submittedName>
        <fullName evidence="2">Uncharacterized protein</fullName>
    </submittedName>
</protein>
<reference evidence="2" key="1">
    <citation type="submission" date="2022-11" db="UniProtKB">
        <authorList>
            <consortium name="WormBaseParasite"/>
        </authorList>
    </citation>
    <scope>IDENTIFICATION</scope>
</reference>
<proteinExistence type="predicted"/>
<organism evidence="1 2">
    <name type="scientific">Panagrolaimus sp. JU765</name>
    <dbReference type="NCBI Taxonomy" id="591449"/>
    <lineage>
        <taxon>Eukaryota</taxon>
        <taxon>Metazoa</taxon>
        <taxon>Ecdysozoa</taxon>
        <taxon>Nematoda</taxon>
        <taxon>Chromadorea</taxon>
        <taxon>Rhabditida</taxon>
        <taxon>Tylenchina</taxon>
        <taxon>Panagrolaimomorpha</taxon>
        <taxon>Panagrolaimoidea</taxon>
        <taxon>Panagrolaimidae</taxon>
        <taxon>Panagrolaimus</taxon>
    </lineage>
</organism>
<sequence>MLLIVLFGTLFLETNAQVSVLFGNAVQAKNCAEWSNWGPCIWVKGKKPRWSKSYFEQLLPGRSGCRHHIFYRLLQDRWGQAFSNFFEYVRDVTISEEPCGECSYQQSCGRQCHRKGPIEEINPLFVAERRCSRIDQSNSCVSKNVDNCKLWPNSRVNLPNVTDTIKEIINGFDYLTCIPQQRGAETVCRCCCHPFTPNPITFKCEPKPYLVENSKSFSKDFLISSADNFSTLDSN</sequence>
<evidence type="ECO:0000313" key="1">
    <source>
        <dbReference type="Proteomes" id="UP000887576"/>
    </source>
</evidence>